<evidence type="ECO:0000313" key="12">
    <source>
        <dbReference type="Proteomes" id="UP000655287"/>
    </source>
</evidence>
<dbReference type="InterPro" id="IPR022398">
    <property type="entry name" value="Peptidase_S8_His-AS"/>
</dbReference>
<dbReference type="InterPro" id="IPR023828">
    <property type="entry name" value="Peptidase_S8_Ser-AS"/>
</dbReference>
<keyword evidence="9" id="KW-0732">Signal</keyword>
<evidence type="ECO:0000256" key="3">
    <source>
        <dbReference type="ARBA" id="ARBA00022801"/>
    </source>
</evidence>
<feature type="active site" description="Charge relay system" evidence="5 6">
    <location>
        <position position="441"/>
    </location>
</feature>
<feature type="active site" description="Charge relay system" evidence="5 6">
    <location>
        <position position="263"/>
    </location>
</feature>
<protein>
    <submittedName>
        <fullName evidence="11">Peptidase</fullName>
    </submittedName>
</protein>
<dbReference type="PROSITE" id="PS51892">
    <property type="entry name" value="SUBTILASE"/>
    <property type="match status" value="1"/>
</dbReference>
<proteinExistence type="inferred from homology"/>
<evidence type="ECO:0000256" key="4">
    <source>
        <dbReference type="ARBA" id="ARBA00022825"/>
    </source>
</evidence>
<keyword evidence="3 6" id="KW-0378">Hydrolase</keyword>
<name>A0A919R5I2_9ACTN</name>
<evidence type="ECO:0000259" key="10">
    <source>
        <dbReference type="Pfam" id="PF00082"/>
    </source>
</evidence>
<sequence>MTLALTLTATPSSALSGPAALPAAPPPASTAPSAPGGQSPVTLTLITGDVVVYTPTGKGAPATTIKPAPRPGGAPVTFLTLPSRDGGHLVLPSDAAPLVAAGTLDEELFDVDTLARDGRTAAIPLIIDYGAKAAAAAKTADALPGTGNVRSLTAINGAAVRVAAKDTKAFWTGLAGDGAKKLTAGGATGIEKVWLDRRVRMSLDKSVPLIGAPTAWQRGLDGAGVKVAVLDSGIDAAHPDLAGRIAATQNFSDSATTTDKVGHGTHVASTIAGTGAASGGKYKGVAPAASLLVGKVLGDDGNGDWSWAIAGMQWAAEQGADVVNMSLGGCCGDGTDPMSEALNQLTATYGTLFVTAAGNDSQRLTINVPAAADQALAVGAVDKDTGTTLAAFSSKGPRLGDAAVKPNIVAPGVDIVAARSADSTVPAVPGADQYTQNSGTSMATPHVAGAAALLAQQHADWTAPQLRDALTSTARRNADHTWFEQGSGRVDVARAVTQQVFATSVVDFGRPGSAPVTRPITYRNTGDQPVTLTLAPITKGWSGNPAPTGAVQLAATSVTVPARGTAAVNLTIDPRLGAVGAYGGWITATGAGGVQLVTPFSYYTGPATHELTVSMINSYGTKEFVPNYQGEPIVYMIPLKRGNSAEDPFNPAAYYTLKLDYTGAHEPVPLPAGDYEVIGVAPEWQLSNRNSWVVQKVTLDADRTVTLDARTTTSIRPVMTPAAEGPGTAWYVRTFTDRTSPVSVYGGAGAGQDLFVTPVSSVSAGTLRLSHQWNMYPQVLTSATAGSLTLHPAYDPESLRGALTAVTSYPVVFAGQGTDADFQNLDVTGKLVLVAVPAGTGATPYVTAALQMDNAARAAGNRGAAGLIGYLDVTGGRARVPAGSPAFHRFGLTVAEGRALRSAVAAGPVSVRLQPYSGPDVAYHLRFDERGQIPSAPRQVTTSALTKLDVSYHADKPDTYGWEYGVSATTEQPGDIPYGGPLRLPLTRTEYFGPIDSRVTWARSITSESLLLHSTDRFTETTRTERWFKAPLVPGAANVPSGYPVSVPCAMCRDGDRFVPAEQWLDSDPRHFSDLSAVTATPKLTVGGQQLTAQGRAPRSFTVPAGSAQYQLDAVDTSDRTLSSRVTTGSRFNSVSPSGTPAGYTCNFGPACTVQPATLLTYDLPLDVLNRAAAGQSFEFDVRAAAHATVATPPVVTWTNVEWSVDDGTTWRSATVTKPATGRFHAQLTHPALGQTNGYVSLRVTAYDDKGGSTTQTITRAYALK</sequence>
<keyword evidence="12" id="KW-1185">Reference proteome</keyword>
<dbReference type="RefSeq" id="WP_203984412.1">
    <property type="nucleotide sequence ID" value="NZ_BOOU01000036.1"/>
</dbReference>
<keyword evidence="4 6" id="KW-0720">Serine protease</keyword>
<dbReference type="SUPFAM" id="SSF52743">
    <property type="entry name" value="Subtilisin-like"/>
    <property type="match status" value="1"/>
</dbReference>
<dbReference type="Gene3D" id="3.40.50.200">
    <property type="entry name" value="Peptidase S8/S53 domain"/>
    <property type="match status" value="1"/>
</dbReference>
<dbReference type="InterPro" id="IPR000209">
    <property type="entry name" value="Peptidase_S8/S53_dom"/>
</dbReference>
<comment type="similarity">
    <text evidence="1 6 7">Belongs to the peptidase S8 family.</text>
</comment>
<accession>A0A919R5I2</accession>
<dbReference type="PROSITE" id="PS00138">
    <property type="entry name" value="SUBTILASE_SER"/>
    <property type="match status" value="1"/>
</dbReference>
<dbReference type="PRINTS" id="PR00723">
    <property type="entry name" value="SUBTILISIN"/>
</dbReference>
<dbReference type="GO" id="GO:0004252">
    <property type="term" value="F:serine-type endopeptidase activity"/>
    <property type="evidence" value="ECO:0007669"/>
    <property type="project" value="UniProtKB-UniRule"/>
</dbReference>
<feature type="domain" description="Peptidase S8/S53" evidence="10">
    <location>
        <begin position="222"/>
        <end position="488"/>
    </location>
</feature>
<dbReference type="InterPro" id="IPR046450">
    <property type="entry name" value="PA_dom_sf"/>
</dbReference>
<dbReference type="InterPro" id="IPR015500">
    <property type="entry name" value="Peptidase_S8_subtilisin-rel"/>
</dbReference>
<dbReference type="PANTHER" id="PTHR43806:SF65">
    <property type="entry name" value="SERINE PROTEASE APRX"/>
    <property type="match status" value="1"/>
</dbReference>
<evidence type="ECO:0000256" key="6">
    <source>
        <dbReference type="PROSITE-ProRule" id="PRU01240"/>
    </source>
</evidence>
<evidence type="ECO:0000256" key="9">
    <source>
        <dbReference type="SAM" id="SignalP"/>
    </source>
</evidence>
<dbReference type="PANTHER" id="PTHR43806">
    <property type="entry name" value="PEPTIDASE S8"/>
    <property type="match status" value="1"/>
</dbReference>
<gene>
    <name evidence="11" type="ORF">Sru01_24790</name>
</gene>
<evidence type="ECO:0000256" key="5">
    <source>
        <dbReference type="PIRSR" id="PIRSR615500-1"/>
    </source>
</evidence>
<dbReference type="SUPFAM" id="SSF52025">
    <property type="entry name" value="PA domain"/>
    <property type="match status" value="1"/>
</dbReference>
<organism evidence="11 12">
    <name type="scientific">Sphaerisporangium rufum</name>
    <dbReference type="NCBI Taxonomy" id="1381558"/>
    <lineage>
        <taxon>Bacteria</taxon>
        <taxon>Bacillati</taxon>
        <taxon>Actinomycetota</taxon>
        <taxon>Actinomycetes</taxon>
        <taxon>Streptosporangiales</taxon>
        <taxon>Streptosporangiaceae</taxon>
        <taxon>Sphaerisporangium</taxon>
    </lineage>
</organism>
<feature type="chain" id="PRO_5039085641" evidence="9">
    <location>
        <begin position="17"/>
        <end position="1265"/>
    </location>
</feature>
<evidence type="ECO:0000256" key="7">
    <source>
        <dbReference type="RuleBase" id="RU003355"/>
    </source>
</evidence>
<feature type="active site" description="Charge relay system" evidence="5 6">
    <location>
        <position position="231"/>
    </location>
</feature>
<evidence type="ECO:0000313" key="11">
    <source>
        <dbReference type="EMBL" id="GII77497.1"/>
    </source>
</evidence>
<dbReference type="EMBL" id="BOOU01000036">
    <property type="protein sequence ID" value="GII77497.1"/>
    <property type="molecule type" value="Genomic_DNA"/>
</dbReference>
<dbReference type="PROSITE" id="PS00137">
    <property type="entry name" value="SUBTILASE_HIS"/>
    <property type="match status" value="1"/>
</dbReference>
<dbReference type="Gene3D" id="3.50.30.30">
    <property type="match status" value="1"/>
</dbReference>
<dbReference type="PROSITE" id="PS00136">
    <property type="entry name" value="SUBTILASE_ASP"/>
    <property type="match status" value="1"/>
</dbReference>
<dbReference type="InterPro" id="IPR050131">
    <property type="entry name" value="Peptidase_S8_subtilisin-like"/>
</dbReference>
<dbReference type="GO" id="GO:0006508">
    <property type="term" value="P:proteolysis"/>
    <property type="evidence" value="ECO:0007669"/>
    <property type="project" value="UniProtKB-KW"/>
</dbReference>
<evidence type="ECO:0000256" key="8">
    <source>
        <dbReference type="SAM" id="MobiDB-lite"/>
    </source>
</evidence>
<keyword evidence="2 6" id="KW-0645">Protease</keyword>
<feature type="signal peptide" evidence="9">
    <location>
        <begin position="1"/>
        <end position="16"/>
    </location>
</feature>
<dbReference type="Pfam" id="PF00082">
    <property type="entry name" value="Peptidase_S8"/>
    <property type="match status" value="1"/>
</dbReference>
<evidence type="ECO:0000256" key="2">
    <source>
        <dbReference type="ARBA" id="ARBA00022670"/>
    </source>
</evidence>
<dbReference type="InterPro" id="IPR023827">
    <property type="entry name" value="Peptidase_S8_Asp-AS"/>
</dbReference>
<dbReference type="Proteomes" id="UP000655287">
    <property type="component" value="Unassembled WGS sequence"/>
</dbReference>
<dbReference type="AlphaFoldDB" id="A0A919R5I2"/>
<comment type="caution">
    <text evidence="11">The sequence shown here is derived from an EMBL/GenBank/DDBJ whole genome shotgun (WGS) entry which is preliminary data.</text>
</comment>
<reference evidence="11" key="1">
    <citation type="submission" date="2021-01" db="EMBL/GenBank/DDBJ databases">
        <title>Whole genome shotgun sequence of Sphaerisporangium rufum NBRC 109079.</title>
        <authorList>
            <person name="Komaki H."/>
            <person name="Tamura T."/>
        </authorList>
    </citation>
    <scope>NUCLEOTIDE SEQUENCE</scope>
    <source>
        <strain evidence="11">NBRC 109079</strain>
    </source>
</reference>
<dbReference type="InterPro" id="IPR036852">
    <property type="entry name" value="Peptidase_S8/S53_dom_sf"/>
</dbReference>
<feature type="compositionally biased region" description="Low complexity" evidence="8">
    <location>
        <begin position="30"/>
        <end position="40"/>
    </location>
</feature>
<evidence type="ECO:0000256" key="1">
    <source>
        <dbReference type="ARBA" id="ARBA00011073"/>
    </source>
</evidence>
<feature type="region of interest" description="Disordered" evidence="8">
    <location>
        <begin position="14"/>
        <end position="40"/>
    </location>
</feature>